<dbReference type="PANTHER" id="PTHR43800">
    <property type="entry name" value="PEPTIDYL-LYSINE N-ACETYLTRANSFERASE YJAB"/>
    <property type="match status" value="1"/>
</dbReference>
<organism evidence="4 5">
    <name type="scientific">Sodalis praecaptivus</name>
    <dbReference type="NCBI Taxonomy" id="1239307"/>
    <lineage>
        <taxon>Bacteria</taxon>
        <taxon>Pseudomonadati</taxon>
        <taxon>Pseudomonadota</taxon>
        <taxon>Gammaproteobacteria</taxon>
        <taxon>Enterobacterales</taxon>
        <taxon>Bruguierivoracaceae</taxon>
        <taxon>Sodalis</taxon>
    </lineage>
</organism>
<proteinExistence type="predicted"/>
<accession>W0HRP1</accession>
<feature type="domain" description="N-acetyltransferase" evidence="3">
    <location>
        <begin position="1"/>
        <end position="142"/>
    </location>
</feature>
<dbReference type="AlphaFoldDB" id="W0HRP1"/>
<dbReference type="InterPro" id="IPR000182">
    <property type="entry name" value="GNAT_dom"/>
</dbReference>
<gene>
    <name evidence="4" type="ORF">Sant_0095</name>
</gene>
<dbReference type="Gene3D" id="3.40.630.30">
    <property type="match status" value="1"/>
</dbReference>
<dbReference type="NCBIfam" id="NF007853">
    <property type="entry name" value="PRK10562.1"/>
    <property type="match status" value="1"/>
</dbReference>
<dbReference type="CDD" id="cd04301">
    <property type="entry name" value="NAT_SF"/>
    <property type="match status" value="1"/>
</dbReference>
<keyword evidence="1 4" id="KW-0808">Transferase</keyword>
<keyword evidence="5" id="KW-1185">Reference proteome</keyword>
<evidence type="ECO:0000313" key="5">
    <source>
        <dbReference type="Proteomes" id="UP000019028"/>
    </source>
</evidence>
<dbReference type="PATRIC" id="fig|1239307.3.peg.101"/>
<evidence type="ECO:0000259" key="3">
    <source>
        <dbReference type="PROSITE" id="PS51186"/>
    </source>
</evidence>
<dbReference type="HOGENOM" id="CLU_013985_21_2_6"/>
<dbReference type="Proteomes" id="UP000019028">
    <property type="component" value="Chromosome"/>
</dbReference>
<dbReference type="PROSITE" id="PS51186">
    <property type="entry name" value="GNAT"/>
    <property type="match status" value="1"/>
</dbReference>
<protein>
    <submittedName>
        <fullName evidence="4">Putative acetyltransferase</fullName>
    </submittedName>
</protein>
<evidence type="ECO:0000256" key="1">
    <source>
        <dbReference type="ARBA" id="ARBA00022679"/>
    </source>
</evidence>
<evidence type="ECO:0000313" key="4">
    <source>
        <dbReference type="EMBL" id="AHF75212.1"/>
    </source>
</evidence>
<dbReference type="Pfam" id="PF13508">
    <property type="entry name" value="Acetyltransf_7"/>
    <property type="match status" value="1"/>
</dbReference>
<keyword evidence="2" id="KW-0012">Acyltransferase</keyword>
<reference evidence="4 5" key="1">
    <citation type="journal article" date="2014" name="Genome Biol. Evol.">
        <title>Genome degeneration and adaptation in a nascent stage of symbiosis.</title>
        <authorList>
            <person name="Oakeson K.F."/>
            <person name="Gil R."/>
            <person name="Clayton A.L."/>
            <person name="Dunn D.M."/>
            <person name="von Niederhausern A.C."/>
            <person name="Hamil C."/>
            <person name="Aoyagi A."/>
            <person name="Duval B."/>
            <person name="Baca A."/>
            <person name="Silva F.J."/>
            <person name="Vallier A."/>
            <person name="Jackson D.G."/>
            <person name="Latorre A."/>
            <person name="Weiss R.B."/>
            <person name="Heddi A."/>
            <person name="Moya A."/>
            <person name="Dale C."/>
        </authorList>
    </citation>
    <scope>NUCLEOTIDE SEQUENCE [LARGE SCALE GENOMIC DNA]</scope>
    <source>
        <strain evidence="4 5">HS1</strain>
    </source>
</reference>
<dbReference type="KEGG" id="sod:Sant_0095"/>
<dbReference type="EMBL" id="CP006569">
    <property type="protein sequence ID" value="AHF75212.1"/>
    <property type="molecule type" value="Genomic_DNA"/>
</dbReference>
<dbReference type="SUPFAM" id="SSF55729">
    <property type="entry name" value="Acyl-CoA N-acyltransferases (Nat)"/>
    <property type="match status" value="1"/>
</dbReference>
<name>W0HRP1_9GAMM</name>
<sequence>MVIRPMRQQDLPAVLTLWLESTTRAHPFIPPAYWQESLPSVRDDYLPAARTWVAERESALAGFISVLCDKVVGALFVAPAHQHAGVGRALMALAQQAYPALTLEVYRRNRHACRFYHRCGFIPIAQRLNAETGHLILTLHWRAGGIMHSSTPPPP</sequence>
<dbReference type="InterPro" id="IPR016181">
    <property type="entry name" value="Acyl_CoA_acyltransferase"/>
</dbReference>
<dbReference type="GO" id="GO:0016747">
    <property type="term" value="F:acyltransferase activity, transferring groups other than amino-acyl groups"/>
    <property type="evidence" value="ECO:0007669"/>
    <property type="project" value="InterPro"/>
</dbReference>
<dbReference type="PANTHER" id="PTHR43800:SF1">
    <property type="entry name" value="PEPTIDYL-LYSINE N-ACETYLTRANSFERASE YJAB"/>
    <property type="match status" value="1"/>
</dbReference>
<evidence type="ECO:0000256" key="2">
    <source>
        <dbReference type="ARBA" id="ARBA00023315"/>
    </source>
</evidence>